<accession>A0ABC9B3B6</accession>
<evidence type="ECO:0000313" key="13">
    <source>
        <dbReference type="Proteomes" id="UP001497457"/>
    </source>
</evidence>
<dbReference type="InterPro" id="IPR044974">
    <property type="entry name" value="Disease_R_plants"/>
</dbReference>
<dbReference type="SUPFAM" id="SSF52540">
    <property type="entry name" value="P-loop containing nucleoside triphosphate hydrolases"/>
    <property type="match status" value="2"/>
</dbReference>
<sequence length="1136" mass="128232">MANLATVSMRVVEGLAEKVNSAIKEEAEQWQIVERDLVFITGEFEMMQSFLEVADEERVKNNVVSTWVRQVRDLSYDVEDCIEFVIHLDTRRAWWLRMVPSCNCCKTEPEERPLDQAVAEIKKLKARAEDVSQRNMRYNLISDSGSKPSTQHQAAAAPPRPTVGGTALDMLAEERDAAKKQRGLVDLTKLITKKSADLQVISVWGTGGSHGVASVIEEAYDEKEICRRFRFRAWLKLTHPFNPQDFVRNLLVQFCANSGQGHVSAGDLGEEFVQQINTQTYLVVLEDLSSMAEWHALRTYLPDSKNGSRIIVSTDQLEIAQLCTGKPYQVSELKQFSADHSICVFFKEISTAHPDGPHHPEVGGMGSPSLEEKARHLKQEIVLFGRSLEAEKLQNLITLTSDGNKLHMVSVWGVIGVGKSTLLRSVYYQCMIDKNFKWYGWVDVPHPFNLVSFSRSILLCMYPEPLQIEDPIQECQKLLQQDQYILVVNGLQSKEVWDLINAKLICKASRSCVVVITMEESIATHCAVTDNAVCHIKGLDVDAALDLFRKELKKAGIYGNSLMVKQARTLVASKCGGLSKVLFALGSYLANRPKDILEQECRHLNANFMHELETNPEFESLRGLLSWIRSYLHACPGSLKLCILYASIFPEDCVTRRRRLVRRWIAEGYSKGTDSNTMVEYAEKLFDKLASLSIMSRSMQKKVTVSGCQLNGFFREYITSRPMEQKIFFPLEVSVLEGEYSLTTERVGQHLAIGSSWERDKLVYQSLDLSRLRSLTVFGEWQSFFISGRMRVLRVLDLENAQDVTNDDLEQIGKLLLRLKFLSLRRCKKIYSLPDSLCGLRQLQTLDIRHTSVVKLPPSIMKLRKLQYIRAGTTLLKDKVPPTRLRSRLRTFASSCFRPTNSFSGSDVGVMVTRGIGKMTALHTLGVVNISAGWGDILGDLKNLTQLRKLGVSGIKQNNILEFSSAISRHAHLESLSVHGEKMPIGVMSLINLKKLSLHIVTLLTQSEIEILEQLKRLQTLRLHAKKVEDDKLQFLVRQIGIDKIDPFANIKVLEIACKSSLHVIFDGGAMRKLELLKVDCSYGSSLEFFGLQDTISLKQVLVKGRCEDPLKEALEKQIAEHKNSPVLNLEEQHSS</sequence>
<dbReference type="SUPFAM" id="SSF52047">
    <property type="entry name" value="RNI-like"/>
    <property type="match status" value="1"/>
</dbReference>
<feature type="domain" description="Disease resistance N-terminal" evidence="9">
    <location>
        <begin position="11"/>
        <end position="93"/>
    </location>
</feature>
<dbReference type="Gene3D" id="3.40.50.300">
    <property type="entry name" value="P-loop containing nucleotide triphosphate hydrolases"/>
    <property type="match status" value="2"/>
</dbReference>
<evidence type="ECO:0000259" key="8">
    <source>
        <dbReference type="Pfam" id="PF00931"/>
    </source>
</evidence>
<evidence type="ECO:0008006" key="14">
    <source>
        <dbReference type="Google" id="ProtNLM"/>
    </source>
</evidence>
<dbReference type="PRINTS" id="PR00364">
    <property type="entry name" value="DISEASERSIST"/>
</dbReference>
<dbReference type="EMBL" id="OZ075134">
    <property type="protein sequence ID" value="CAL4990429.1"/>
    <property type="molecule type" value="Genomic_DNA"/>
</dbReference>
<dbReference type="InterPro" id="IPR058922">
    <property type="entry name" value="WHD_DRP"/>
</dbReference>
<feature type="region of interest" description="Disordered" evidence="7">
    <location>
        <begin position="142"/>
        <end position="162"/>
    </location>
</feature>
<reference evidence="12" key="1">
    <citation type="submission" date="2024-10" db="EMBL/GenBank/DDBJ databases">
        <authorList>
            <person name="Ryan C."/>
        </authorList>
    </citation>
    <scope>NUCLEOTIDE SEQUENCE [LARGE SCALE GENOMIC DNA]</scope>
</reference>
<evidence type="ECO:0000256" key="4">
    <source>
        <dbReference type="ARBA" id="ARBA00022741"/>
    </source>
</evidence>
<dbReference type="InterPro" id="IPR032675">
    <property type="entry name" value="LRR_dom_sf"/>
</dbReference>
<evidence type="ECO:0000256" key="1">
    <source>
        <dbReference type="ARBA" id="ARBA00008894"/>
    </source>
</evidence>
<evidence type="ECO:0000256" key="2">
    <source>
        <dbReference type="ARBA" id="ARBA00022614"/>
    </source>
</evidence>
<dbReference type="Gene3D" id="1.20.5.4130">
    <property type="match status" value="1"/>
</dbReference>
<evidence type="ECO:0000256" key="6">
    <source>
        <dbReference type="ARBA" id="ARBA00023054"/>
    </source>
</evidence>
<dbReference type="GO" id="GO:0006952">
    <property type="term" value="P:defense response"/>
    <property type="evidence" value="ECO:0007669"/>
    <property type="project" value="UniProtKB-KW"/>
</dbReference>
<feature type="compositionally biased region" description="Polar residues" evidence="7">
    <location>
        <begin position="142"/>
        <end position="153"/>
    </location>
</feature>
<dbReference type="InterPro" id="IPR002182">
    <property type="entry name" value="NB-ARC"/>
</dbReference>
<dbReference type="GO" id="GO:0051707">
    <property type="term" value="P:response to other organism"/>
    <property type="evidence" value="ECO:0007669"/>
    <property type="project" value="UniProtKB-ARBA"/>
</dbReference>
<keyword evidence="13" id="KW-1185">Reference proteome</keyword>
<keyword evidence="3" id="KW-0677">Repeat</keyword>
<keyword evidence="2" id="KW-0433">Leucine-rich repeat</keyword>
<feature type="domain" description="NB-ARC" evidence="8">
    <location>
        <begin position="401"/>
        <end position="551"/>
    </location>
</feature>
<dbReference type="AlphaFoldDB" id="A0ABC9B3B6"/>
<evidence type="ECO:0000259" key="9">
    <source>
        <dbReference type="Pfam" id="PF18052"/>
    </source>
</evidence>
<comment type="similarity">
    <text evidence="1">Belongs to the disease resistance NB-LRR family.</text>
</comment>
<dbReference type="CDD" id="cd14798">
    <property type="entry name" value="RX-CC_like"/>
    <property type="match status" value="1"/>
</dbReference>
<dbReference type="InterPro" id="IPR055414">
    <property type="entry name" value="LRR_R13L4/SHOC2-like"/>
</dbReference>
<dbReference type="Proteomes" id="UP001497457">
    <property type="component" value="Chromosome 24b"/>
</dbReference>
<proteinExistence type="inferred from homology"/>
<evidence type="ECO:0000256" key="5">
    <source>
        <dbReference type="ARBA" id="ARBA00022821"/>
    </source>
</evidence>
<organism evidence="12 13">
    <name type="scientific">Urochloa decumbens</name>
    <dbReference type="NCBI Taxonomy" id="240449"/>
    <lineage>
        <taxon>Eukaryota</taxon>
        <taxon>Viridiplantae</taxon>
        <taxon>Streptophyta</taxon>
        <taxon>Embryophyta</taxon>
        <taxon>Tracheophyta</taxon>
        <taxon>Spermatophyta</taxon>
        <taxon>Magnoliopsida</taxon>
        <taxon>Liliopsida</taxon>
        <taxon>Poales</taxon>
        <taxon>Poaceae</taxon>
        <taxon>PACMAD clade</taxon>
        <taxon>Panicoideae</taxon>
        <taxon>Panicodae</taxon>
        <taxon>Paniceae</taxon>
        <taxon>Melinidinae</taxon>
        <taxon>Urochloa</taxon>
    </lineage>
</organism>
<evidence type="ECO:0000256" key="3">
    <source>
        <dbReference type="ARBA" id="ARBA00022737"/>
    </source>
</evidence>
<evidence type="ECO:0000256" key="7">
    <source>
        <dbReference type="SAM" id="MobiDB-lite"/>
    </source>
</evidence>
<name>A0ABC9B3B6_9POAL</name>
<dbReference type="Gene3D" id="3.80.10.10">
    <property type="entry name" value="Ribonuclease Inhibitor"/>
    <property type="match status" value="1"/>
</dbReference>
<dbReference type="InterPro" id="IPR041118">
    <property type="entry name" value="Rx_N"/>
</dbReference>
<evidence type="ECO:0000259" key="11">
    <source>
        <dbReference type="Pfam" id="PF23598"/>
    </source>
</evidence>
<dbReference type="InterPro" id="IPR027417">
    <property type="entry name" value="P-loop_NTPase"/>
</dbReference>
<dbReference type="PANTHER" id="PTHR23155:SF1135">
    <property type="entry name" value="OS08G0246300 PROTEIN"/>
    <property type="match status" value="1"/>
</dbReference>
<dbReference type="InterPro" id="IPR038005">
    <property type="entry name" value="RX-like_CC"/>
</dbReference>
<feature type="domain" description="Disease resistance R13L4/SHOC-2-like LRR" evidence="11">
    <location>
        <begin position="772"/>
        <end position="1127"/>
    </location>
</feature>
<protein>
    <recommendedName>
        <fullName evidence="14">Disease resistance protein RPM1</fullName>
    </recommendedName>
</protein>
<feature type="domain" description="Disease resistance protein winged helix" evidence="10">
    <location>
        <begin position="648"/>
        <end position="710"/>
    </location>
</feature>
<dbReference type="PANTHER" id="PTHR23155">
    <property type="entry name" value="DISEASE RESISTANCE PROTEIN RP"/>
    <property type="match status" value="1"/>
</dbReference>
<gene>
    <name evidence="12" type="ORF">URODEC1_LOCUS60255</name>
</gene>
<dbReference type="Pfam" id="PF00931">
    <property type="entry name" value="NB-ARC"/>
    <property type="match status" value="2"/>
</dbReference>
<dbReference type="Pfam" id="PF23559">
    <property type="entry name" value="WHD_DRP"/>
    <property type="match status" value="1"/>
</dbReference>
<keyword evidence="4" id="KW-0547">Nucleotide-binding</keyword>
<feature type="domain" description="NB-ARC" evidence="8">
    <location>
        <begin position="194"/>
        <end position="347"/>
    </location>
</feature>
<keyword evidence="6" id="KW-0175">Coiled coil</keyword>
<dbReference type="Pfam" id="PF23598">
    <property type="entry name" value="LRR_14"/>
    <property type="match status" value="1"/>
</dbReference>
<evidence type="ECO:0000313" key="12">
    <source>
        <dbReference type="EMBL" id="CAL4990429.1"/>
    </source>
</evidence>
<keyword evidence="5" id="KW-0611">Plant defense</keyword>
<dbReference type="GO" id="GO:0000166">
    <property type="term" value="F:nucleotide binding"/>
    <property type="evidence" value="ECO:0007669"/>
    <property type="project" value="UniProtKB-KW"/>
</dbReference>
<evidence type="ECO:0000259" key="10">
    <source>
        <dbReference type="Pfam" id="PF23559"/>
    </source>
</evidence>
<dbReference type="Pfam" id="PF18052">
    <property type="entry name" value="Rx_N"/>
    <property type="match status" value="1"/>
</dbReference>